<gene>
    <name evidence="3" type="ORF">H8696_07835</name>
</gene>
<dbReference type="Pfam" id="PF22768">
    <property type="entry name" value="SPP1_Dit"/>
    <property type="match status" value="1"/>
</dbReference>
<feature type="domain" description="Siphovirus-type tail component C-terminal" evidence="2">
    <location>
        <begin position="181"/>
        <end position="271"/>
    </location>
</feature>
<organism evidence="3 4">
    <name type="scientific">Gehongia tenuis</name>
    <dbReference type="NCBI Taxonomy" id="2763655"/>
    <lineage>
        <taxon>Bacteria</taxon>
        <taxon>Bacillati</taxon>
        <taxon>Bacillota</taxon>
        <taxon>Clostridia</taxon>
        <taxon>Christensenellales</taxon>
        <taxon>Christensenellaceae</taxon>
        <taxon>Gehongia</taxon>
    </lineage>
</organism>
<dbReference type="Gene3D" id="2.60.120.860">
    <property type="match status" value="1"/>
</dbReference>
<evidence type="ECO:0000259" key="2">
    <source>
        <dbReference type="Pfam" id="PF22768"/>
    </source>
</evidence>
<dbReference type="Pfam" id="PF05709">
    <property type="entry name" value="Sipho_tail"/>
    <property type="match status" value="1"/>
</dbReference>
<comment type="caution">
    <text evidence="3">The sequence shown here is derived from an EMBL/GenBank/DDBJ whole genome shotgun (WGS) entry which is preliminary data.</text>
</comment>
<protein>
    <submittedName>
        <fullName evidence="3">Phage tail family protein</fullName>
    </submittedName>
</protein>
<evidence type="ECO:0000313" key="3">
    <source>
        <dbReference type="EMBL" id="MBC8531757.1"/>
    </source>
</evidence>
<dbReference type="Proteomes" id="UP000623172">
    <property type="component" value="Unassembled WGS sequence"/>
</dbReference>
<feature type="domain" description="Siphovirus-type tail component RIFT-related" evidence="1">
    <location>
        <begin position="41"/>
        <end position="108"/>
    </location>
</feature>
<accession>A0A926D5E0</accession>
<dbReference type="RefSeq" id="WP_249316377.1">
    <property type="nucleotide sequence ID" value="NZ_JACRSR010000003.1"/>
</dbReference>
<dbReference type="Gene3D" id="2.40.30.200">
    <property type="match status" value="1"/>
</dbReference>
<sequence length="291" mass="32363">MRLDERLIYRSATGAEIEFSALGVFHAAEVTGLNALPNTIHGTQNVGQDGRSVTGSTLESRNITISGYIRTNSVQDANRLLQVCNPKHEGTLRYHSDYYDVWIGCYLEAVPTIAEPTDGAALISYFVSLLCPDPYWRDETSAYSEIATWVPVWHWDLIFPEEGTIFEFREPSLITNVVNPGHVPTGMTIVFRALGPVENPSITNVKTQEYIKVNQSMMEGDVLTVKTGYGQQTAVLVTSGVTINVFNALDYDGNVDMQLSVGDNLIRYNADEGIEMLNVTIYHDYLYTGVF</sequence>
<reference evidence="3" key="1">
    <citation type="submission" date="2020-08" db="EMBL/GenBank/DDBJ databases">
        <title>Genome public.</title>
        <authorList>
            <person name="Liu C."/>
            <person name="Sun Q."/>
        </authorList>
    </citation>
    <scope>NUCLEOTIDE SEQUENCE</scope>
    <source>
        <strain evidence="3">NSJ-53</strain>
    </source>
</reference>
<proteinExistence type="predicted"/>
<keyword evidence="4" id="KW-1185">Reference proteome</keyword>
<dbReference type="InterPro" id="IPR054738">
    <property type="entry name" value="Siphovirus-type_tail_C"/>
</dbReference>
<evidence type="ECO:0000259" key="1">
    <source>
        <dbReference type="Pfam" id="PF05709"/>
    </source>
</evidence>
<evidence type="ECO:0000313" key="4">
    <source>
        <dbReference type="Proteomes" id="UP000623172"/>
    </source>
</evidence>
<dbReference type="AlphaFoldDB" id="A0A926D5E0"/>
<dbReference type="EMBL" id="JACRSR010000003">
    <property type="protein sequence ID" value="MBC8531757.1"/>
    <property type="molecule type" value="Genomic_DNA"/>
</dbReference>
<name>A0A926D5E0_9FIRM</name>
<dbReference type="InterPro" id="IPR008841">
    <property type="entry name" value="Siphovirus-type_tail_N"/>
</dbReference>